<feature type="compositionally biased region" description="Basic and acidic residues" evidence="1">
    <location>
        <begin position="193"/>
        <end position="209"/>
    </location>
</feature>
<comment type="caution">
    <text evidence="2">The sequence shown here is derived from an EMBL/GenBank/DDBJ whole genome shotgun (WGS) entry which is preliminary data.</text>
</comment>
<evidence type="ECO:0000313" key="2">
    <source>
        <dbReference type="EMBL" id="KAB1649518.1"/>
    </source>
</evidence>
<name>A0A6H9WN56_9MICO</name>
<dbReference type="AlphaFoldDB" id="A0A6H9WN56"/>
<reference evidence="2 3" key="1">
    <citation type="submission" date="2019-09" db="EMBL/GenBank/DDBJ databases">
        <title>Phylogeny of genus Pseudoclavibacter and closely related genus.</title>
        <authorList>
            <person name="Li Y."/>
        </authorList>
    </citation>
    <scope>NUCLEOTIDE SEQUENCE [LARGE SCALE GENOMIC DNA]</scope>
    <source>
        <strain evidence="2 3">EGI 60007</strain>
    </source>
</reference>
<keyword evidence="3" id="KW-1185">Reference proteome</keyword>
<evidence type="ECO:0000256" key="1">
    <source>
        <dbReference type="SAM" id="MobiDB-lite"/>
    </source>
</evidence>
<accession>A0A6H9WN56</accession>
<sequence>MTDDNASATRGARVLGGRPTSEQSATDGMYIAVAATRLSLKNRILVEVLHGGQEYEAERFIGDARDALLRLADEAHGDAERLRDIMREIRGLGLRRRRRQGYRRDDVTNLRRRLEQAELVEQTLRARADDDDALRELVSAAHEAAWDEIARNIHHNLASEYERVVVDEADREDRERRIDEVATIDLARLAEETAGRRAESGDAAEEHGARNARASRGSRGSGAIRPSRGNRLRAWWARRRGR</sequence>
<gene>
    <name evidence="2" type="ORF">F8O04_04485</name>
</gene>
<protein>
    <submittedName>
        <fullName evidence="2">Asparagine synthase</fullName>
    </submittedName>
</protein>
<proteinExistence type="predicted"/>
<dbReference type="OrthoDB" id="5118185at2"/>
<dbReference type="Proteomes" id="UP000431744">
    <property type="component" value="Unassembled WGS sequence"/>
</dbReference>
<organism evidence="2 3">
    <name type="scientific">Pseudoclavibacter endophyticus</name>
    <dbReference type="NCBI Taxonomy" id="1778590"/>
    <lineage>
        <taxon>Bacteria</taxon>
        <taxon>Bacillati</taxon>
        <taxon>Actinomycetota</taxon>
        <taxon>Actinomycetes</taxon>
        <taxon>Micrococcales</taxon>
        <taxon>Microbacteriaceae</taxon>
        <taxon>Pseudoclavibacter</taxon>
    </lineage>
</organism>
<feature type="compositionally biased region" description="Low complexity" evidence="1">
    <location>
        <begin position="211"/>
        <end position="227"/>
    </location>
</feature>
<evidence type="ECO:0000313" key="3">
    <source>
        <dbReference type="Proteomes" id="UP000431744"/>
    </source>
</evidence>
<dbReference type="RefSeq" id="WP_158028108.1">
    <property type="nucleotide sequence ID" value="NZ_BMHG01000001.1"/>
</dbReference>
<feature type="region of interest" description="Disordered" evidence="1">
    <location>
        <begin position="1"/>
        <end position="23"/>
    </location>
</feature>
<dbReference type="EMBL" id="WBJY01000001">
    <property type="protein sequence ID" value="KAB1649518.1"/>
    <property type="molecule type" value="Genomic_DNA"/>
</dbReference>
<feature type="region of interest" description="Disordered" evidence="1">
    <location>
        <begin position="193"/>
        <end position="227"/>
    </location>
</feature>